<dbReference type="EMBL" id="CP030041">
    <property type="protein sequence ID" value="AWW30222.1"/>
    <property type="molecule type" value="Genomic_DNA"/>
</dbReference>
<evidence type="ECO:0000313" key="2">
    <source>
        <dbReference type="EMBL" id="AWW30222.1"/>
    </source>
</evidence>
<proteinExistence type="predicted"/>
<name>A0A2Z4IGI5_9BACT</name>
<accession>A0A2Z4IGI5</accession>
<gene>
    <name evidence="2" type="ORF">DN752_08850</name>
</gene>
<feature type="signal peptide" evidence="1">
    <location>
        <begin position="1"/>
        <end position="19"/>
    </location>
</feature>
<evidence type="ECO:0000256" key="1">
    <source>
        <dbReference type="SAM" id="SignalP"/>
    </source>
</evidence>
<protein>
    <recommendedName>
        <fullName evidence="4">Metallo-beta-lactamase domain-containing protein</fullName>
    </recommendedName>
</protein>
<keyword evidence="1" id="KW-0732">Signal</keyword>
<evidence type="ECO:0000313" key="3">
    <source>
        <dbReference type="Proteomes" id="UP000248688"/>
    </source>
</evidence>
<dbReference type="PANTHER" id="PTHR30619:SF1">
    <property type="entry name" value="RECOMBINATION PROTEIN 2"/>
    <property type="match status" value="1"/>
</dbReference>
<sequence length="423" mass="47270">MRNLILILSLIMLGNVSNAQDIGQPLPKWELGMLDLHHINTGRGDAAFYVLPDGITMLVDAGESSEDDPRTLSARNTPRLPNTDKYAYEWIADYIFQFGPLGGDTHIDYAVLTHFHSDHFGTCTSYSPRSEEGNYQLTGLVGVGTLIPVKRVLDRDYPSYENSQVKFSKEKIQLALEAGSRDSVYACSVSNYWKFLEYQEKENGMEVSKFLPGKNNQVKLSEATDYPTFGIRNIVGNGWAWTGEGEAVFPLGASNENDLSNGFRVSYGEFDYWTGGDISGVGPYGEGRFNSVEAQIAPVIGPVDVATLNHHGNRDSQSAYYVRTIRPRVWVQQSWSSDHPGDDVLRRISSKELYPGDRDIFTTGMLEANKLVIGDRIDNVYGSQRGHILVRVAPRGKTYQVIILEDRDEKRMVKAVFGPYASR</sequence>
<reference evidence="2 3" key="1">
    <citation type="submission" date="2018-06" db="EMBL/GenBank/DDBJ databases">
        <title>Echinicola strongylocentroti sp. nov., isolated from a sea urchin Strongylocentrotus intermedius.</title>
        <authorList>
            <person name="Bae S.S."/>
        </authorList>
    </citation>
    <scope>NUCLEOTIDE SEQUENCE [LARGE SCALE GENOMIC DNA]</scope>
    <source>
        <strain evidence="2 3">MEBiC08714</strain>
    </source>
</reference>
<keyword evidence="3" id="KW-1185">Reference proteome</keyword>
<dbReference type="SUPFAM" id="SSF56281">
    <property type="entry name" value="Metallo-hydrolase/oxidoreductase"/>
    <property type="match status" value="1"/>
</dbReference>
<feature type="chain" id="PRO_5016402520" description="Metallo-beta-lactamase domain-containing protein" evidence="1">
    <location>
        <begin position="20"/>
        <end position="423"/>
    </location>
</feature>
<dbReference type="AlphaFoldDB" id="A0A2Z4IGI5"/>
<dbReference type="Proteomes" id="UP000248688">
    <property type="component" value="Chromosome"/>
</dbReference>
<dbReference type="KEGG" id="est:DN752_08850"/>
<dbReference type="RefSeq" id="WP_112783606.1">
    <property type="nucleotide sequence ID" value="NZ_CP030041.1"/>
</dbReference>
<dbReference type="Gene3D" id="3.60.15.10">
    <property type="entry name" value="Ribonuclease Z/Hydroxyacylglutathione hydrolase-like"/>
    <property type="match status" value="1"/>
</dbReference>
<evidence type="ECO:0008006" key="4">
    <source>
        <dbReference type="Google" id="ProtNLM"/>
    </source>
</evidence>
<dbReference type="PANTHER" id="PTHR30619">
    <property type="entry name" value="DNA INTERNALIZATION/COMPETENCE PROTEIN COMEC/REC2"/>
    <property type="match status" value="1"/>
</dbReference>
<organism evidence="2 3">
    <name type="scientific">Echinicola strongylocentroti</name>
    <dbReference type="NCBI Taxonomy" id="1795355"/>
    <lineage>
        <taxon>Bacteria</taxon>
        <taxon>Pseudomonadati</taxon>
        <taxon>Bacteroidota</taxon>
        <taxon>Cytophagia</taxon>
        <taxon>Cytophagales</taxon>
        <taxon>Cyclobacteriaceae</taxon>
        <taxon>Echinicola</taxon>
    </lineage>
</organism>
<dbReference type="InterPro" id="IPR052159">
    <property type="entry name" value="Competence_DNA_uptake"/>
</dbReference>
<dbReference type="InterPro" id="IPR036866">
    <property type="entry name" value="RibonucZ/Hydroxyglut_hydro"/>
</dbReference>
<dbReference type="OrthoDB" id="9761531at2"/>